<name>A0ABQ1BTA6_9MYCO</name>
<accession>A0ABQ1BTA6</accession>
<sequence>MIKNLGGQVNEQFLRVQMENHFPRIEYVLPERFGSVDEVARVRRESFSALEINYLNENAAKCGYTRIGNAWVYQGGR</sequence>
<keyword evidence="2" id="KW-1185">Reference proteome</keyword>
<dbReference type="EMBL" id="BLKU01000005">
    <property type="protein sequence ID" value="GFG66975.1"/>
    <property type="molecule type" value="Genomic_DNA"/>
</dbReference>
<protein>
    <submittedName>
        <fullName evidence="1">Uncharacterized protein</fullName>
    </submittedName>
</protein>
<evidence type="ECO:0000313" key="2">
    <source>
        <dbReference type="Proteomes" id="UP000465306"/>
    </source>
</evidence>
<gene>
    <name evidence="1" type="ORF">MKUB_44650</name>
</gene>
<evidence type="ECO:0000313" key="1">
    <source>
        <dbReference type="EMBL" id="GFG66975.1"/>
    </source>
</evidence>
<reference evidence="1 2" key="1">
    <citation type="journal article" date="2019" name="Emerg. Microbes Infect.">
        <title>Comprehensive subspecies identification of 175 nontuberculous mycobacteria species based on 7547 genomic profiles.</title>
        <authorList>
            <person name="Matsumoto Y."/>
            <person name="Kinjo T."/>
            <person name="Motooka D."/>
            <person name="Nabeya D."/>
            <person name="Jung N."/>
            <person name="Uechi K."/>
            <person name="Horii T."/>
            <person name="Iida T."/>
            <person name="Fujita J."/>
            <person name="Nakamura S."/>
        </authorList>
    </citation>
    <scope>NUCLEOTIDE SEQUENCE [LARGE SCALE GENOMIC DNA]</scope>
    <source>
        <strain evidence="1 2">JCM 13573</strain>
    </source>
</reference>
<dbReference type="Proteomes" id="UP000465306">
    <property type="component" value="Unassembled WGS sequence"/>
</dbReference>
<proteinExistence type="predicted"/>
<comment type="caution">
    <text evidence="1">The sequence shown here is derived from an EMBL/GenBank/DDBJ whole genome shotgun (WGS) entry which is preliminary data.</text>
</comment>
<organism evidence="1 2">
    <name type="scientific">Mycobacterium kubicae</name>
    <dbReference type="NCBI Taxonomy" id="120959"/>
    <lineage>
        <taxon>Bacteria</taxon>
        <taxon>Bacillati</taxon>
        <taxon>Actinomycetota</taxon>
        <taxon>Actinomycetes</taxon>
        <taxon>Mycobacteriales</taxon>
        <taxon>Mycobacteriaceae</taxon>
        <taxon>Mycobacterium</taxon>
        <taxon>Mycobacterium simiae complex</taxon>
    </lineage>
</organism>